<dbReference type="GO" id="GO:0055085">
    <property type="term" value="P:transmembrane transport"/>
    <property type="evidence" value="ECO:0007669"/>
    <property type="project" value="InterPro"/>
</dbReference>
<evidence type="ECO:0000313" key="10">
    <source>
        <dbReference type="Proteomes" id="UP000490800"/>
    </source>
</evidence>
<feature type="transmembrane region" description="Helical" evidence="7">
    <location>
        <begin position="258"/>
        <end position="279"/>
    </location>
</feature>
<dbReference type="AlphaFoldDB" id="A0A7X3FML9"/>
<dbReference type="InterPro" id="IPR051393">
    <property type="entry name" value="ABC_transporter_permease"/>
</dbReference>
<dbReference type="InterPro" id="IPR000515">
    <property type="entry name" value="MetI-like"/>
</dbReference>
<keyword evidence="3" id="KW-1003">Cell membrane</keyword>
<accession>A0A7X3FML9</accession>
<feature type="domain" description="ABC transmembrane type-1" evidence="8">
    <location>
        <begin position="64"/>
        <end position="276"/>
    </location>
</feature>
<dbReference type="Gene3D" id="1.20.58.370">
    <property type="entry name" value="MalF N-terminal region-like"/>
    <property type="match status" value="1"/>
</dbReference>
<keyword evidence="10" id="KW-1185">Reference proteome</keyword>
<evidence type="ECO:0000256" key="7">
    <source>
        <dbReference type="RuleBase" id="RU363032"/>
    </source>
</evidence>
<dbReference type="Pfam" id="PF00528">
    <property type="entry name" value="BPD_transp_1"/>
    <property type="match status" value="1"/>
</dbReference>
<dbReference type="PANTHER" id="PTHR30193">
    <property type="entry name" value="ABC TRANSPORTER PERMEASE PROTEIN"/>
    <property type="match status" value="1"/>
</dbReference>
<feature type="transmembrane region" description="Helical" evidence="7">
    <location>
        <begin position="68"/>
        <end position="89"/>
    </location>
</feature>
<dbReference type="PANTHER" id="PTHR30193:SF37">
    <property type="entry name" value="INNER MEMBRANE ABC TRANSPORTER PERMEASE PROTEIN YCJO"/>
    <property type="match status" value="1"/>
</dbReference>
<evidence type="ECO:0000256" key="1">
    <source>
        <dbReference type="ARBA" id="ARBA00004651"/>
    </source>
</evidence>
<keyword evidence="5 7" id="KW-1133">Transmembrane helix</keyword>
<comment type="similarity">
    <text evidence="7">Belongs to the binding-protein-dependent transport system permease family.</text>
</comment>
<comment type="subcellular location">
    <subcellularLocation>
        <location evidence="1 7">Cell membrane</location>
        <topology evidence="1 7">Multi-pass membrane protein</topology>
    </subcellularLocation>
</comment>
<dbReference type="InterPro" id="IPR035277">
    <property type="entry name" value="MalF_N"/>
</dbReference>
<evidence type="ECO:0000256" key="2">
    <source>
        <dbReference type="ARBA" id="ARBA00022448"/>
    </source>
</evidence>
<dbReference type="Proteomes" id="UP000490800">
    <property type="component" value="Unassembled WGS sequence"/>
</dbReference>
<evidence type="ECO:0000259" key="8">
    <source>
        <dbReference type="PROSITE" id="PS50928"/>
    </source>
</evidence>
<name>A0A7X3FML9_9BACL</name>
<evidence type="ECO:0000256" key="6">
    <source>
        <dbReference type="ARBA" id="ARBA00023136"/>
    </source>
</evidence>
<keyword evidence="2 7" id="KW-0813">Transport</keyword>
<dbReference type="InterPro" id="IPR035906">
    <property type="entry name" value="MetI-like_sf"/>
</dbReference>
<feature type="transmembrane region" description="Helical" evidence="7">
    <location>
        <begin position="150"/>
        <end position="172"/>
    </location>
</feature>
<dbReference type="EMBL" id="RHLK01000024">
    <property type="protein sequence ID" value="MVP02430.1"/>
    <property type="molecule type" value="Genomic_DNA"/>
</dbReference>
<evidence type="ECO:0000256" key="4">
    <source>
        <dbReference type="ARBA" id="ARBA00022692"/>
    </source>
</evidence>
<dbReference type="OrthoDB" id="9788108at2"/>
<gene>
    <name evidence="9" type="ORF">EDM21_23385</name>
</gene>
<proteinExistence type="inferred from homology"/>
<feature type="transmembrane region" description="Helical" evidence="7">
    <location>
        <begin position="7"/>
        <end position="31"/>
    </location>
</feature>
<comment type="caution">
    <text evidence="9">The sequence shown here is derived from an EMBL/GenBank/DDBJ whole genome shotgun (WGS) entry which is preliminary data.</text>
</comment>
<keyword evidence="4 7" id="KW-0812">Transmembrane</keyword>
<dbReference type="SUPFAM" id="SSF161098">
    <property type="entry name" value="MetI-like"/>
    <property type="match status" value="1"/>
</dbReference>
<dbReference type="PROSITE" id="PS50928">
    <property type="entry name" value="ABC_TM1"/>
    <property type="match status" value="1"/>
</dbReference>
<evidence type="ECO:0000256" key="3">
    <source>
        <dbReference type="ARBA" id="ARBA00022475"/>
    </source>
</evidence>
<protein>
    <submittedName>
        <fullName evidence="9">ABC transporter permease subunit</fullName>
    </submittedName>
</protein>
<keyword evidence="6 7" id="KW-0472">Membrane</keyword>
<feature type="transmembrane region" description="Helical" evidence="7">
    <location>
        <begin position="193"/>
        <end position="217"/>
    </location>
</feature>
<dbReference type="Gene3D" id="1.10.3720.10">
    <property type="entry name" value="MetI-like"/>
    <property type="match status" value="1"/>
</dbReference>
<dbReference type="SUPFAM" id="SSF160964">
    <property type="entry name" value="MalF N-terminal region-like"/>
    <property type="match status" value="1"/>
</dbReference>
<sequence>MESLKDFAFAAPALLVLGVFIYYPLLFSFYISFTNWNMTKPVKKFIGLENYDKLLSDPLFYKVLRITFTYTVLDVFLTLALGLGLALLLNKSTKLFNFMRSAIFMPYYISMVIASMIFLWIFNNQYGLLNKITGLFGIAPINWLQDPDTAIWTLLAVSIWKGIGFAMLIFIAGLRSIPLEYYEASSLDGANKFWQFLHITLPLLSPTTLFLVITNFISSMQVFQSVDIMTNGGPLDSTKAIVYWIYEMAFVNFRTGRASALVIIFFFIIIALTAVQMLVSRKKVHYEG</sequence>
<evidence type="ECO:0000313" key="9">
    <source>
        <dbReference type="EMBL" id="MVP02430.1"/>
    </source>
</evidence>
<dbReference type="GO" id="GO:0005886">
    <property type="term" value="C:plasma membrane"/>
    <property type="evidence" value="ECO:0007669"/>
    <property type="project" value="UniProtKB-SubCell"/>
</dbReference>
<organism evidence="9 10">
    <name type="scientific">Paenibacillus lutrae</name>
    <dbReference type="NCBI Taxonomy" id="2078573"/>
    <lineage>
        <taxon>Bacteria</taxon>
        <taxon>Bacillati</taxon>
        <taxon>Bacillota</taxon>
        <taxon>Bacilli</taxon>
        <taxon>Bacillales</taxon>
        <taxon>Paenibacillaceae</taxon>
        <taxon>Paenibacillus</taxon>
    </lineage>
</organism>
<reference evidence="9 10" key="1">
    <citation type="journal article" date="2019" name="Microorganisms">
        <title>Paenibacillus lutrae sp. nov., A Chitinolytic Species Isolated from A River Otter in Castril Natural Park, Granada, Spain.</title>
        <authorList>
            <person name="Rodriguez M."/>
            <person name="Reina J.C."/>
            <person name="Bejar V."/>
            <person name="Llamas I."/>
        </authorList>
    </citation>
    <scope>NUCLEOTIDE SEQUENCE [LARGE SCALE GENOMIC DNA]</scope>
    <source>
        <strain evidence="9 10">N10</strain>
    </source>
</reference>
<feature type="transmembrane region" description="Helical" evidence="7">
    <location>
        <begin position="101"/>
        <end position="122"/>
    </location>
</feature>
<evidence type="ECO:0000256" key="5">
    <source>
        <dbReference type="ARBA" id="ARBA00022989"/>
    </source>
</evidence>
<dbReference type="CDD" id="cd06261">
    <property type="entry name" value="TM_PBP2"/>
    <property type="match status" value="1"/>
</dbReference>